<protein>
    <recommendedName>
        <fullName evidence="2">Nephrocystin 3-like N-terminal domain-containing protein</fullName>
    </recommendedName>
</protein>
<dbReference type="OrthoDB" id="1577640at2759"/>
<dbReference type="Proteomes" id="UP000276215">
    <property type="component" value="Unassembled WGS sequence"/>
</dbReference>
<proteinExistence type="predicted"/>
<gene>
    <name evidence="3" type="ORF">L873DRAFT_400749</name>
</gene>
<feature type="domain" description="Nephrocystin 3-like N-terminal" evidence="2">
    <location>
        <begin position="62"/>
        <end position="189"/>
    </location>
</feature>
<reference evidence="3 4" key="1">
    <citation type="journal article" date="2018" name="Nat. Ecol. Evol.">
        <title>Pezizomycetes genomes reveal the molecular basis of ectomycorrhizal truffle lifestyle.</title>
        <authorList>
            <person name="Murat C."/>
            <person name="Payen T."/>
            <person name="Noel B."/>
            <person name="Kuo A."/>
            <person name="Morin E."/>
            <person name="Chen J."/>
            <person name="Kohler A."/>
            <person name="Krizsan K."/>
            <person name="Balestrini R."/>
            <person name="Da Silva C."/>
            <person name="Montanini B."/>
            <person name="Hainaut M."/>
            <person name="Levati E."/>
            <person name="Barry K.W."/>
            <person name="Belfiori B."/>
            <person name="Cichocki N."/>
            <person name="Clum A."/>
            <person name="Dockter R.B."/>
            <person name="Fauchery L."/>
            <person name="Guy J."/>
            <person name="Iotti M."/>
            <person name="Le Tacon F."/>
            <person name="Lindquist E.A."/>
            <person name="Lipzen A."/>
            <person name="Malagnac F."/>
            <person name="Mello A."/>
            <person name="Molinier V."/>
            <person name="Miyauchi S."/>
            <person name="Poulain J."/>
            <person name="Riccioni C."/>
            <person name="Rubini A."/>
            <person name="Sitrit Y."/>
            <person name="Splivallo R."/>
            <person name="Traeger S."/>
            <person name="Wang M."/>
            <person name="Zifcakova L."/>
            <person name="Wipf D."/>
            <person name="Zambonelli A."/>
            <person name="Paolocci F."/>
            <person name="Nowrousian M."/>
            <person name="Ottonello S."/>
            <person name="Baldrian P."/>
            <person name="Spatafora J.W."/>
            <person name="Henrissat B."/>
            <person name="Nagy L.G."/>
            <person name="Aury J.M."/>
            <person name="Wincker P."/>
            <person name="Grigoriev I.V."/>
            <person name="Bonfante P."/>
            <person name="Martin F.M."/>
        </authorList>
    </citation>
    <scope>NUCLEOTIDE SEQUENCE [LARGE SCALE GENOMIC DNA]</scope>
    <source>
        <strain evidence="3 4">120613-1</strain>
    </source>
</reference>
<keyword evidence="4" id="KW-1185">Reference proteome</keyword>
<evidence type="ECO:0000313" key="3">
    <source>
        <dbReference type="EMBL" id="RPA90656.1"/>
    </source>
</evidence>
<dbReference type="InterPro" id="IPR056884">
    <property type="entry name" value="NPHP3-like_N"/>
</dbReference>
<dbReference type="PANTHER" id="PTHR10039:SF15">
    <property type="entry name" value="NACHT DOMAIN-CONTAINING PROTEIN"/>
    <property type="match status" value="1"/>
</dbReference>
<keyword evidence="1" id="KW-0677">Repeat</keyword>
<dbReference type="AlphaFoldDB" id="A0A3N4IXN1"/>
<dbReference type="Pfam" id="PF24883">
    <property type="entry name" value="NPHP3_N"/>
    <property type="match status" value="1"/>
</dbReference>
<organism evidence="3 4">
    <name type="scientific">Choiromyces venosus 120613-1</name>
    <dbReference type="NCBI Taxonomy" id="1336337"/>
    <lineage>
        <taxon>Eukaryota</taxon>
        <taxon>Fungi</taxon>
        <taxon>Dikarya</taxon>
        <taxon>Ascomycota</taxon>
        <taxon>Pezizomycotina</taxon>
        <taxon>Pezizomycetes</taxon>
        <taxon>Pezizales</taxon>
        <taxon>Tuberaceae</taxon>
        <taxon>Choiromyces</taxon>
    </lineage>
</organism>
<evidence type="ECO:0000313" key="4">
    <source>
        <dbReference type="Proteomes" id="UP000276215"/>
    </source>
</evidence>
<dbReference type="PANTHER" id="PTHR10039">
    <property type="entry name" value="AMELOGENIN"/>
    <property type="match status" value="1"/>
</dbReference>
<evidence type="ECO:0000259" key="2">
    <source>
        <dbReference type="Pfam" id="PF24883"/>
    </source>
</evidence>
<sequence>MFGGIFGQTFNQESHNITNSHNTTTNNHYIYTDDSESQVLHWLSPLQPWDRHFDVSCSRAEGVGDWVVKTPEFEAWLRRKASDEAVNATLFCCGALGAGKPYIYSLVIDTLYDQAVGTNPAVSEPQSGEASPRPRVGIACLYSYYGNQREQTTIIMIGALLKQFVMDYQRYLTWCTKCSKQHRGEECSFPSSSHCCIRYF</sequence>
<accession>A0A3N4IXN1</accession>
<evidence type="ECO:0000256" key="1">
    <source>
        <dbReference type="ARBA" id="ARBA00022737"/>
    </source>
</evidence>
<name>A0A3N4IXN1_9PEZI</name>
<dbReference type="EMBL" id="ML120518">
    <property type="protein sequence ID" value="RPA90656.1"/>
    <property type="molecule type" value="Genomic_DNA"/>
</dbReference>